<evidence type="ECO:0000313" key="2">
    <source>
        <dbReference type="EMBL" id="BAA80049.1"/>
    </source>
</evidence>
<dbReference type="EnsemblBacteria" id="BAA80049">
    <property type="protein sequence ID" value="BAA80049"/>
    <property type="gene ID" value="APE_1064"/>
</dbReference>
<dbReference type="PIR" id="A72706">
    <property type="entry name" value="A72706"/>
</dbReference>
<protein>
    <submittedName>
        <fullName evidence="2">Uncharacterized protein</fullName>
    </submittedName>
</protein>
<keyword evidence="3" id="KW-1185">Reference proteome</keyword>
<sequence length="242" mass="24653">MRLISVRPNIDTRGGREPAAPGGYGRPCKGRAPDPGWGLVSGNQAGEPPGGPVRGCGWGLPRFDRGSYVVDVGWMLGSPGEAAGLVEWALSSGDAWAVTAPTVVAVRAGPGQALLIALGVGSIISPVEPPAGSYHTLSRPEWIDACRPGEPRIEFLGGAGEEVEGVSVAYAYRDPLALLVNGVGGVHQTVDPRGVDGGFEVYAAVEGRPVLLGGPDGYAAAVSGGPVFERLRLLGPLLSGCG</sequence>
<feature type="region of interest" description="Disordered" evidence="1">
    <location>
        <begin position="1"/>
        <end position="35"/>
    </location>
</feature>
<accession>Q9YD48</accession>
<evidence type="ECO:0000256" key="1">
    <source>
        <dbReference type="SAM" id="MobiDB-lite"/>
    </source>
</evidence>
<dbReference type="AlphaFoldDB" id="Q9YD48"/>
<dbReference type="STRING" id="272557.APE_1064"/>
<dbReference type="PATRIC" id="fig|272557.25.peg.752"/>
<dbReference type="KEGG" id="ape:APE_1064"/>
<organism evidence="2 3">
    <name type="scientific">Aeropyrum pernix (strain ATCC 700893 / DSM 11879 / JCM 9820 / NBRC 100138 / K1)</name>
    <dbReference type="NCBI Taxonomy" id="272557"/>
    <lineage>
        <taxon>Archaea</taxon>
        <taxon>Thermoproteota</taxon>
        <taxon>Thermoprotei</taxon>
        <taxon>Desulfurococcales</taxon>
        <taxon>Desulfurococcaceae</taxon>
        <taxon>Aeropyrum</taxon>
    </lineage>
</organism>
<dbReference type="Proteomes" id="UP000002518">
    <property type="component" value="Chromosome"/>
</dbReference>
<reference evidence="2 3" key="1">
    <citation type="journal article" date="1999" name="DNA Res.">
        <title>Complete genome sequence of an aerobic hyper-thermophilic crenarchaeon, Aeropyrum pernix K1.</title>
        <authorList>
            <person name="Kawarabayasi Y."/>
            <person name="Hino Y."/>
            <person name="Horikawa H."/>
            <person name="Yamazaki S."/>
            <person name="Haikawa Y."/>
            <person name="Jin-no K."/>
            <person name="Takahashi M."/>
            <person name="Sekine M."/>
            <person name="Baba S."/>
            <person name="Ankai A."/>
            <person name="Kosugi H."/>
            <person name="Hosoyama A."/>
            <person name="Fukui S."/>
            <person name="Nagai Y."/>
            <person name="Nishijima K."/>
            <person name="Nakazawa H."/>
            <person name="Takamiya M."/>
            <person name="Masuda S."/>
            <person name="Funahashi T."/>
            <person name="Tanaka T."/>
            <person name="Kudoh Y."/>
            <person name="Yamazaki J."/>
            <person name="Kushida N."/>
            <person name="Oguchi A."/>
            <person name="Aoki K."/>
            <person name="Kubota K."/>
            <person name="Nakamura Y."/>
            <person name="Nomura N."/>
            <person name="Sako Y."/>
            <person name="Kikuchi H."/>
        </authorList>
    </citation>
    <scope>NUCLEOTIDE SEQUENCE [LARGE SCALE GENOMIC DNA]</scope>
    <source>
        <strain evidence="3">ATCC 700893 / DSM 11879 / JCM 9820 / NBRC 100138 / K1</strain>
    </source>
</reference>
<dbReference type="EMBL" id="BA000002">
    <property type="protein sequence ID" value="BAA80049.1"/>
    <property type="molecule type" value="Genomic_DNA"/>
</dbReference>
<proteinExistence type="predicted"/>
<evidence type="ECO:0000313" key="3">
    <source>
        <dbReference type="Proteomes" id="UP000002518"/>
    </source>
</evidence>
<dbReference type="eggNOG" id="arCOG11636">
    <property type="taxonomic scope" value="Archaea"/>
</dbReference>
<gene>
    <name evidence="2" type="ordered locus">APE_1064</name>
</gene>
<name>Q9YD48_AERPE</name>